<protein>
    <recommendedName>
        <fullName evidence="3">Esterase family protein</fullName>
    </recommendedName>
</protein>
<evidence type="ECO:0000313" key="1">
    <source>
        <dbReference type="EMBL" id="GAA4120857.1"/>
    </source>
</evidence>
<dbReference type="Proteomes" id="UP001501495">
    <property type="component" value="Unassembled WGS sequence"/>
</dbReference>
<organism evidence="1 2">
    <name type="scientific">Nocardioides fonticola</name>
    <dbReference type="NCBI Taxonomy" id="450363"/>
    <lineage>
        <taxon>Bacteria</taxon>
        <taxon>Bacillati</taxon>
        <taxon>Actinomycetota</taxon>
        <taxon>Actinomycetes</taxon>
        <taxon>Propionibacteriales</taxon>
        <taxon>Nocardioidaceae</taxon>
        <taxon>Nocardioides</taxon>
    </lineage>
</organism>
<dbReference type="PANTHER" id="PTHR48098:SF1">
    <property type="entry name" value="DIACYLGLYCEROL ACYLTRANSFERASE_MYCOLYLTRANSFERASE AG85A"/>
    <property type="match status" value="1"/>
</dbReference>
<comment type="caution">
    <text evidence="1">The sequence shown here is derived from an EMBL/GenBank/DDBJ whole genome shotgun (WGS) entry which is preliminary data.</text>
</comment>
<dbReference type="EMBL" id="BAAAZH010000017">
    <property type="protein sequence ID" value="GAA4120857.1"/>
    <property type="molecule type" value="Genomic_DNA"/>
</dbReference>
<name>A0ABP7XL69_9ACTN</name>
<dbReference type="InterPro" id="IPR050583">
    <property type="entry name" value="Mycobacterial_A85_antigen"/>
</dbReference>
<dbReference type="InterPro" id="IPR029058">
    <property type="entry name" value="AB_hydrolase_fold"/>
</dbReference>
<accession>A0ABP7XL69</accession>
<dbReference type="InterPro" id="IPR000801">
    <property type="entry name" value="Esterase-like"/>
</dbReference>
<evidence type="ECO:0008006" key="3">
    <source>
        <dbReference type="Google" id="ProtNLM"/>
    </source>
</evidence>
<keyword evidence="2" id="KW-1185">Reference proteome</keyword>
<dbReference type="SUPFAM" id="SSF53474">
    <property type="entry name" value="alpha/beta-Hydrolases"/>
    <property type="match status" value="1"/>
</dbReference>
<gene>
    <name evidence="1" type="ORF">GCM10022215_25070</name>
</gene>
<dbReference type="Gene3D" id="3.40.50.1820">
    <property type="entry name" value="alpha/beta hydrolase"/>
    <property type="match status" value="1"/>
</dbReference>
<evidence type="ECO:0000313" key="2">
    <source>
        <dbReference type="Proteomes" id="UP001501495"/>
    </source>
</evidence>
<proteinExistence type="predicted"/>
<sequence>MLLTLALAPMGAAADRVAPAEEGPVTLVSTASDRPLSAAVDYARLMALPSIDSGARPRSSAPLATGADDCPPPRCSDRRVPVPPGVQITSNLVRVLLPVGYRAPRNRDRRYPVIFLWNGVRNDHDAWTLKTEILRDSRAWPAIFVMPAGGKLEQAGMFSDWADGTWDWETYHTQVLVPWVDEHYRTIPGARASAGASMGGIGALNYAIRHPGLFRAVLSVSGLPDTTLLAQESVLGTPAERPDLRRVWGDPVLDRANWDAHNPTLHVDALRDVSLFVTCGTGYTGDPNSDAVFTGDFEKSLWETHRGFLAQLTAHDVPYRARIAVGGAHNWPYFDPMMRWAIPQIIDLLAG</sequence>
<dbReference type="PANTHER" id="PTHR48098">
    <property type="entry name" value="ENTEROCHELIN ESTERASE-RELATED"/>
    <property type="match status" value="1"/>
</dbReference>
<reference evidence="2" key="1">
    <citation type="journal article" date="2019" name="Int. J. Syst. Evol. Microbiol.">
        <title>The Global Catalogue of Microorganisms (GCM) 10K type strain sequencing project: providing services to taxonomists for standard genome sequencing and annotation.</title>
        <authorList>
            <consortium name="The Broad Institute Genomics Platform"/>
            <consortium name="The Broad Institute Genome Sequencing Center for Infectious Disease"/>
            <person name="Wu L."/>
            <person name="Ma J."/>
        </authorList>
    </citation>
    <scope>NUCLEOTIDE SEQUENCE [LARGE SCALE GENOMIC DNA]</scope>
    <source>
        <strain evidence="2">JCM 16703</strain>
    </source>
</reference>
<dbReference type="Pfam" id="PF00756">
    <property type="entry name" value="Esterase"/>
    <property type="match status" value="1"/>
</dbReference>